<dbReference type="EnsemblBacteria" id="ABK78392">
    <property type="protein sequence ID" value="ABK78392"/>
    <property type="gene ID" value="CENSYa_1782"/>
</dbReference>
<dbReference type="EC" id="5.99.1.2" evidence="3"/>
<dbReference type="AlphaFoldDB" id="A0RYH5"/>
<dbReference type="Pfam" id="PF01396">
    <property type="entry name" value="Zn_ribbon_Top1"/>
    <property type="match status" value="1"/>
</dbReference>
<feature type="domain" description="DNA topoisomerase type IA zn finger" evidence="2">
    <location>
        <begin position="127"/>
        <end position="154"/>
    </location>
</feature>
<evidence type="ECO:0000259" key="2">
    <source>
        <dbReference type="Pfam" id="PF01396"/>
    </source>
</evidence>
<dbReference type="KEGG" id="csy:CENSYa_1782"/>
<dbReference type="STRING" id="414004.CENSYa_1782"/>
<dbReference type="InterPro" id="IPR013498">
    <property type="entry name" value="Topo_IA_Znf"/>
</dbReference>
<evidence type="ECO:0000313" key="3">
    <source>
        <dbReference type="EMBL" id="ABK78392.1"/>
    </source>
</evidence>
<dbReference type="EMBL" id="DP000238">
    <property type="protein sequence ID" value="ABK78392.1"/>
    <property type="molecule type" value="Genomic_DNA"/>
</dbReference>
<dbReference type="GO" id="GO:0006265">
    <property type="term" value="P:DNA topological change"/>
    <property type="evidence" value="ECO:0007669"/>
    <property type="project" value="InterPro"/>
</dbReference>
<feature type="region of interest" description="Disordered" evidence="1">
    <location>
        <begin position="62"/>
        <end position="82"/>
    </location>
</feature>
<gene>
    <name evidence="3" type="ordered locus">CENSYa_1782</name>
</gene>
<dbReference type="GO" id="GO:0003677">
    <property type="term" value="F:DNA binding"/>
    <property type="evidence" value="ECO:0007669"/>
    <property type="project" value="InterPro"/>
</dbReference>
<organism evidence="3 4">
    <name type="scientific">Cenarchaeum symbiosum (strain A)</name>
    <dbReference type="NCBI Taxonomy" id="414004"/>
    <lineage>
        <taxon>Archaea</taxon>
        <taxon>Nitrososphaerota</taxon>
        <taxon>Candidatus Cenarchaeales</taxon>
        <taxon>Candidatus Cenarchaeaceae</taxon>
        <taxon>Candidatus Cenarchaeum</taxon>
    </lineage>
</organism>
<name>A0RYH5_CENSY</name>
<accession>A0RYH5</accession>
<dbReference type="Proteomes" id="UP000000758">
    <property type="component" value="Chromosome"/>
</dbReference>
<feature type="compositionally biased region" description="Basic residues" evidence="1">
    <location>
        <begin position="70"/>
        <end position="81"/>
    </location>
</feature>
<dbReference type="GO" id="GO:0005694">
    <property type="term" value="C:chromosome"/>
    <property type="evidence" value="ECO:0007669"/>
    <property type="project" value="InterPro"/>
</dbReference>
<dbReference type="HOGENOM" id="CLU_1318479_0_0_2"/>
<sequence length="208" mass="22829">MAASARTAASPAATAYLPKFSPIEGRTGLFSDVSFAGFDISTPPSNLFINCFNIKAPPVARMAQKNTPAPRRRAGPRHTVRAGRSAAEALKKEIKQYYDANGFLSWSAARKKYVILGTSEPTNGLVRCPECGTGQLVVVRSRTTRKRFLGCSNYYNGCAASAPLLQRAKLRVLKRACPGCGWPIVMFRYSRKQSWTKQCANRECDTRG</sequence>
<proteinExistence type="predicted"/>
<protein>
    <submittedName>
        <fullName evidence="3">DNA topoisomerase I</fullName>
        <ecNumber evidence="3">5.99.1.2</ecNumber>
    </submittedName>
</protein>
<evidence type="ECO:0000313" key="4">
    <source>
        <dbReference type="Proteomes" id="UP000000758"/>
    </source>
</evidence>
<keyword evidence="4" id="KW-1185">Reference proteome</keyword>
<evidence type="ECO:0000256" key="1">
    <source>
        <dbReference type="SAM" id="MobiDB-lite"/>
    </source>
</evidence>
<keyword evidence="3" id="KW-0413">Isomerase</keyword>
<dbReference type="GO" id="GO:0003916">
    <property type="term" value="F:DNA topoisomerase activity"/>
    <property type="evidence" value="ECO:0007669"/>
    <property type="project" value="InterPro"/>
</dbReference>
<reference evidence="3 4" key="1">
    <citation type="journal article" date="2006" name="Proc. Natl. Acad. Sci. U.S.A.">
        <title>Genomic analysis of the uncultivated marine crenarchaeote Cenarchaeum symbiosum.</title>
        <authorList>
            <person name="Hallam S.J."/>
            <person name="Konstantinidis K.T."/>
            <person name="Putnam N."/>
            <person name="Schleper C."/>
            <person name="Watanabe Y."/>
            <person name="Sugahara J."/>
            <person name="Preston C."/>
            <person name="de la Torre J."/>
            <person name="Richardson P.M."/>
            <person name="DeLong E.F."/>
        </authorList>
    </citation>
    <scope>NUCLEOTIDE SEQUENCE [LARGE SCALE GENOMIC DNA]</scope>
    <source>
        <strain evidence="4">A</strain>
    </source>
</reference>